<keyword evidence="4" id="KW-1185">Reference proteome</keyword>
<dbReference type="PIRSF" id="PIRSF018266">
    <property type="entry name" value="FecR"/>
    <property type="match status" value="1"/>
</dbReference>
<feature type="domain" description="FecR protein" evidence="2">
    <location>
        <begin position="125"/>
        <end position="228"/>
    </location>
</feature>
<dbReference type="InterPro" id="IPR012373">
    <property type="entry name" value="Ferrdict_sens_TM"/>
</dbReference>
<dbReference type="EMBL" id="JBBEUB010000013">
    <property type="protein sequence ID" value="MEJ2905561.1"/>
    <property type="molecule type" value="Genomic_DNA"/>
</dbReference>
<reference evidence="3 4" key="1">
    <citation type="submission" date="2024-03" db="EMBL/GenBank/DDBJ databases">
        <title>Sequence of Lycoming College Course Isolates.</title>
        <authorList>
            <person name="Plotts O."/>
            <person name="Newman J."/>
        </authorList>
    </citation>
    <scope>NUCLEOTIDE SEQUENCE [LARGE SCALE GENOMIC DNA]</scope>
    <source>
        <strain evidence="3 4">CJB-3</strain>
    </source>
</reference>
<comment type="caution">
    <text evidence="3">The sequence shown here is derived from an EMBL/GenBank/DDBJ whole genome shotgun (WGS) entry which is preliminary data.</text>
</comment>
<evidence type="ECO:0000256" key="1">
    <source>
        <dbReference type="SAM" id="Phobius"/>
    </source>
</evidence>
<dbReference type="Pfam" id="PF04773">
    <property type="entry name" value="FecR"/>
    <property type="match status" value="1"/>
</dbReference>
<dbReference type="RefSeq" id="WP_288882827.1">
    <property type="nucleotide sequence ID" value="NZ_CBFGNQ010000029.1"/>
</dbReference>
<keyword evidence="1" id="KW-1133">Transmembrane helix</keyword>
<gene>
    <name evidence="3" type="ORF">WAE58_24165</name>
</gene>
<evidence type="ECO:0000259" key="2">
    <source>
        <dbReference type="Pfam" id="PF04773"/>
    </source>
</evidence>
<feature type="transmembrane region" description="Helical" evidence="1">
    <location>
        <begin position="87"/>
        <end position="108"/>
    </location>
</feature>
<keyword evidence="1" id="KW-0472">Membrane</keyword>
<accession>A0ABU8NTH5</accession>
<dbReference type="InterPro" id="IPR006860">
    <property type="entry name" value="FecR"/>
</dbReference>
<evidence type="ECO:0000313" key="3">
    <source>
        <dbReference type="EMBL" id="MEJ2905561.1"/>
    </source>
</evidence>
<dbReference type="Proteomes" id="UP001378956">
    <property type="component" value="Unassembled WGS sequence"/>
</dbReference>
<dbReference type="Gene3D" id="3.55.50.30">
    <property type="match status" value="1"/>
</dbReference>
<name>A0ABU8NTH5_9SPHI</name>
<proteinExistence type="predicted"/>
<evidence type="ECO:0000313" key="4">
    <source>
        <dbReference type="Proteomes" id="UP001378956"/>
    </source>
</evidence>
<dbReference type="Gene3D" id="2.60.120.1440">
    <property type="match status" value="1"/>
</dbReference>
<organism evidence="3 4">
    <name type="scientific">Pedobacter panaciterrae</name>
    <dbReference type="NCBI Taxonomy" id="363849"/>
    <lineage>
        <taxon>Bacteria</taxon>
        <taxon>Pseudomonadati</taxon>
        <taxon>Bacteroidota</taxon>
        <taxon>Sphingobacteriia</taxon>
        <taxon>Sphingobacteriales</taxon>
        <taxon>Sphingobacteriaceae</taxon>
        <taxon>Pedobacter</taxon>
    </lineage>
</organism>
<dbReference type="PANTHER" id="PTHR30273:SF2">
    <property type="entry name" value="PROTEIN FECR"/>
    <property type="match status" value="1"/>
</dbReference>
<dbReference type="PANTHER" id="PTHR30273">
    <property type="entry name" value="PERIPLASMIC SIGNAL SENSOR AND SIGMA FACTOR ACTIVATOR FECR-RELATED"/>
    <property type="match status" value="1"/>
</dbReference>
<keyword evidence="1" id="KW-0812">Transmembrane</keyword>
<protein>
    <submittedName>
        <fullName evidence="3">FecR family protein</fullName>
    </submittedName>
</protein>
<sequence>MKLLIRKSRSLESEQFKKILERYVSGMASDDEKQIVENWYASYDDEAAMQEFSESGKEEIIKAEMENAILAKRDNFSNTKVSLFKHYYKYAAVLALIIPALFFGRKFLKPSNDFKKSVENEVFSVVETKNGEYKKIILADQSVIQMNPRTKLRIPAKYVLNSSGEPVYSDRSIFLDEGEAFFEVTKDAKHPFVVYTKQIKTRVLGTKFAVSTQPKAITEVSVTEGKVEVSDSKNVFDRLLPGKRLHYNSKTSKWKTSDFATREHNAWFEQVTDLDHASFAELAKVMKINYGIILKGSRTATSSYLYNIQIRSARSLDQTMKIICSVHQNKYRRIGNEIVIY</sequence>